<dbReference type="InParanoid" id="A0A3B1J637"/>
<dbReference type="PANTHER" id="PTHR34488:SF1">
    <property type="entry name" value="SI:CH211-245H14.1-RELATED"/>
    <property type="match status" value="1"/>
</dbReference>
<organism evidence="1 2">
    <name type="scientific">Astyanax mexicanus</name>
    <name type="common">Blind cave fish</name>
    <name type="synonym">Astyanax fasciatus mexicanus</name>
    <dbReference type="NCBI Taxonomy" id="7994"/>
    <lineage>
        <taxon>Eukaryota</taxon>
        <taxon>Metazoa</taxon>
        <taxon>Chordata</taxon>
        <taxon>Craniata</taxon>
        <taxon>Vertebrata</taxon>
        <taxon>Euteleostomi</taxon>
        <taxon>Actinopterygii</taxon>
        <taxon>Neopterygii</taxon>
        <taxon>Teleostei</taxon>
        <taxon>Ostariophysi</taxon>
        <taxon>Characiformes</taxon>
        <taxon>Characoidei</taxon>
        <taxon>Acestrorhamphidae</taxon>
        <taxon>Acestrorhamphinae</taxon>
        <taxon>Astyanax</taxon>
    </lineage>
</organism>
<name>A0A3B1J637_ASTMX</name>
<dbReference type="Proteomes" id="UP000018467">
    <property type="component" value="Unassembled WGS sequence"/>
</dbReference>
<reference evidence="1" key="4">
    <citation type="submission" date="2025-09" db="UniProtKB">
        <authorList>
            <consortium name="Ensembl"/>
        </authorList>
    </citation>
    <scope>IDENTIFICATION</scope>
</reference>
<reference evidence="1" key="3">
    <citation type="submission" date="2025-08" db="UniProtKB">
        <authorList>
            <consortium name="Ensembl"/>
        </authorList>
    </citation>
    <scope>IDENTIFICATION</scope>
</reference>
<protein>
    <submittedName>
        <fullName evidence="1">Uncharacterized protein</fullName>
    </submittedName>
</protein>
<accession>A0A3B1J637</accession>
<reference evidence="2" key="2">
    <citation type="journal article" date="2014" name="Nat. Commun.">
        <title>The cavefish genome reveals candidate genes for eye loss.</title>
        <authorList>
            <person name="McGaugh S.E."/>
            <person name="Gross J.B."/>
            <person name="Aken B."/>
            <person name="Blin M."/>
            <person name="Borowsky R."/>
            <person name="Chalopin D."/>
            <person name="Hinaux H."/>
            <person name="Jeffery W.R."/>
            <person name="Keene A."/>
            <person name="Ma L."/>
            <person name="Minx P."/>
            <person name="Murphy D."/>
            <person name="O'Quin K.E."/>
            <person name="Retaux S."/>
            <person name="Rohner N."/>
            <person name="Searle S.M."/>
            <person name="Stahl B.A."/>
            <person name="Tabin C."/>
            <person name="Volff J.N."/>
            <person name="Yoshizawa M."/>
            <person name="Warren W.C."/>
        </authorList>
    </citation>
    <scope>NUCLEOTIDE SEQUENCE [LARGE SCALE GENOMIC DNA]</scope>
    <source>
        <strain evidence="2">female</strain>
    </source>
</reference>
<sequence>NDRNDGFIRKLKEGIPGLREEFNVENCDVILVFCPVVSGSGTDVEAALKKLQDLSESKRTVLVVLHHTFDQELTVPDSSRSVNRENTLTVDCLFHEDRGLLQCYRNQEALEKVTQWIKPLVFTEFHQHSHSLSTPNTTTHS</sequence>
<dbReference type="GeneTree" id="ENSGT00940000164220"/>
<dbReference type="PANTHER" id="PTHR34488">
    <property type="entry name" value="SI:CH211-245H14.1-RELATED"/>
    <property type="match status" value="1"/>
</dbReference>
<dbReference type="Ensembl" id="ENSAMXT00000056968.1">
    <property type="protein sequence ID" value="ENSAMXP00000036799.1"/>
    <property type="gene ID" value="ENSAMXG00000042199.1"/>
</dbReference>
<evidence type="ECO:0000313" key="1">
    <source>
        <dbReference type="Ensembl" id="ENSAMXP00000036799.1"/>
    </source>
</evidence>
<dbReference type="Bgee" id="ENSAMXG00000042199">
    <property type="expression patterns" value="Expressed in pharyngeal gill and 9 other cell types or tissues"/>
</dbReference>
<reference evidence="2" key="1">
    <citation type="submission" date="2013-03" db="EMBL/GenBank/DDBJ databases">
        <authorList>
            <person name="Jeffery W."/>
            <person name="Warren W."/>
            <person name="Wilson R.K."/>
        </authorList>
    </citation>
    <scope>NUCLEOTIDE SEQUENCE</scope>
    <source>
        <strain evidence="2">female</strain>
    </source>
</reference>
<proteinExistence type="predicted"/>
<dbReference type="AlphaFoldDB" id="A0A3B1J637"/>
<evidence type="ECO:0000313" key="2">
    <source>
        <dbReference type="Proteomes" id="UP000018467"/>
    </source>
</evidence>
<keyword evidence="2" id="KW-1185">Reference proteome</keyword>